<keyword evidence="1" id="KW-1133">Transmembrane helix</keyword>
<keyword evidence="1" id="KW-0812">Transmembrane</keyword>
<name>A0A426YMU3_ENSVE</name>
<sequence>MEQIVLLYINFFSTYIQQFKPGYTTLPKVFHYGRAPMNFRYLLSNKTNSQNVFLLLLASEALNNFFKCCISKTKLLVLRTAGIFIPIFFVAGTLTTFHHSRRRQVLVRLCGYRYALEPHRAFFF</sequence>
<comment type="caution">
    <text evidence="2">The sequence shown here is derived from an EMBL/GenBank/DDBJ whole genome shotgun (WGS) entry which is preliminary data.</text>
</comment>
<evidence type="ECO:0000313" key="2">
    <source>
        <dbReference type="EMBL" id="RRT53041.1"/>
    </source>
</evidence>
<evidence type="ECO:0000256" key="1">
    <source>
        <dbReference type="SAM" id="Phobius"/>
    </source>
</evidence>
<organism evidence="2 3">
    <name type="scientific">Ensete ventricosum</name>
    <name type="common">Abyssinian banana</name>
    <name type="synonym">Musa ensete</name>
    <dbReference type="NCBI Taxonomy" id="4639"/>
    <lineage>
        <taxon>Eukaryota</taxon>
        <taxon>Viridiplantae</taxon>
        <taxon>Streptophyta</taxon>
        <taxon>Embryophyta</taxon>
        <taxon>Tracheophyta</taxon>
        <taxon>Spermatophyta</taxon>
        <taxon>Magnoliopsida</taxon>
        <taxon>Liliopsida</taxon>
        <taxon>Zingiberales</taxon>
        <taxon>Musaceae</taxon>
        <taxon>Ensete</taxon>
    </lineage>
</organism>
<dbReference type="Proteomes" id="UP000287651">
    <property type="component" value="Unassembled WGS sequence"/>
</dbReference>
<reference evidence="2 3" key="1">
    <citation type="journal article" date="2014" name="Agronomy (Basel)">
        <title>A Draft Genome Sequence for Ensete ventricosum, the Drought-Tolerant Tree Against Hunger.</title>
        <authorList>
            <person name="Harrison J."/>
            <person name="Moore K.A."/>
            <person name="Paszkiewicz K."/>
            <person name="Jones T."/>
            <person name="Grant M."/>
            <person name="Ambacheew D."/>
            <person name="Muzemil S."/>
            <person name="Studholme D.J."/>
        </authorList>
    </citation>
    <scope>NUCLEOTIDE SEQUENCE [LARGE SCALE GENOMIC DNA]</scope>
</reference>
<feature type="transmembrane region" description="Helical" evidence="1">
    <location>
        <begin position="76"/>
        <end position="97"/>
    </location>
</feature>
<dbReference type="EMBL" id="AMZH03011344">
    <property type="protein sequence ID" value="RRT53041.1"/>
    <property type="molecule type" value="Genomic_DNA"/>
</dbReference>
<gene>
    <name evidence="2" type="ORF">B296_00043848</name>
</gene>
<protein>
    <submittedName>
        <fullName evidence="2">Uncharacterized protein</fullName>
    </submittedName>
</protein>
<keyword evidence="1" id="KW-0472">Membrane</keyword>
<evidence type="ECO:0000313" key="3">
    <source>
        <dbReference type="Proteomes" id="UP000287651"/>
    </source>
</evidence>
<dbReference type="AlphaFoldDB" id="A0A426YMU3"/>
<proteinExistence type="predicted"/>
<accession>A0A426YMU3</accession>